<keyword evidence="12" id="KW-0131">Cell cycle</keyword>
<feature type="transmembrane region" description="Helical" evidence="22">
    <location>
        <begin position="113"/>
        <end position="129"/>
    </location>
</feature>
<dbReference type="AlphaFoldDB" id="A0A1G6HLR6"/>
<evidence type="ECO:0000256" key="14">
    <source>
        <dbReference type="ARBA" id="ARBA00032370"/>
    </source>
</evidence>
<evidence type="ECO:0000256" key="20">
    <source>
        <dbReference type="ARBA" id="ARBA00049902"/>
    </source>
</evidence>
<evidence type="ECO:0000256" key="5">
    <source>
        <dbReference type="ARBA" id="ARBA00022676"/>
    </source>
</evidence>
<comment type="catalytic activity">
    <reaction evidence="20">
        <text>[GlcNAc-(1-&gt;4)-Mur2Ac(oyl-L-Ala-gamma-D-Glu-L-Lys-D-Ala-D-Ala)](n)-di-trans,octa-cis-undecaprenyl diphosphate + beta-D-GlcNAc-(1-&gt;4)-Mur2Ac(oyl-L-Ala-gamma-D-Glu-L-Lys-D-Ala-D-Ala)-di-trans,octa-cis-undecaprenyl diphosphate = [GlcNAc-(1-&gt;4)-Mur2Ac(oyl-L-Ala-gamma-D-Glu-L-Lys-D-Ala-D-Ala)](n+1)-di-trans,octa-cis-undecaprenyl diphosphate + di-trans,octa-cis-undecaprenyl diphosphate + H(+)</text>
        <dbReference type="Rhea" id="RHEA:23708"/>
        <dbReference type="Rhea" id="RHEA-COMP:9602"/>
        <dbReference type="Rhea" id="RHEA-COMP:9603"/>
        <dbReference type="ChEBI" id="CHEBI:15378"/>
        <dbReference type="ChEBI" id="CHEBI:58405"/>
        <dbReference type="ChEBI" id="CHEBI:60033"/>
        <dbReference type="ChEBI" id="CHEBI:78435"/>
        <dbReference type="EC" id="2.4.99.28"/>
    </reaction>
</comment>
<dbReference type="NCBIfam" id="TIGR02614">
    <property type="entry name" value="ftsW"/>
    <property type="match status" value="1"/>
</dbReference>
<evidence type="ECO:0000256" key="4">
    <source>
        <dbReference type="ARBA" id="ARBA00022618"/>
    </source>
</evidence>
<dbReference type="EC" id="2.4.99.28" evidence="19"/>
<feature type="transmembrane region" description="Helical" evidence="22">
    <location>
        <begin position="224"/>
        <end position="242"/>
    </location>
</feature>
<keyword evidence="11 22" id="KW-0472">Membrane</keyword>
<evidence type="ECO:0000256" key="10">
    <source>
        <dbReference type="ARBA" id="ARBA00022989"/>
    </source>
</evidence>
<dbReference type="InterPro" id="IPR013437">
    <property type="entry name" value="FtsW"/>
</dbReference>
<dbReference type="EMBL" id="FMYT01000001">
    <property type="protein sequence ID" value="SDB95134.1"/>
    <property type="molecule type" value="Genomic_DNA"/>
</dbReference>
<keyword evidence="7 22" id="KW-0812">Transmembrane</keyword>
<dbReference type="EMBL" id="FNBJ01000003">
    <property type="protein sequence ID" value="SDE91895.1"/>
    <property type="molecule type" value="Genomic_DNA"/>
</dbReference>
<evidence type="ECO:0000256" key="17">
    <source>
        <dbReference type="ARBA" id="ARBA00041185"/>
    </source>
</evidence>
<dbReference type="GO" id="GO:0051301">
    <property type="term" value="P:cell division"/>
    <property type="evidence" value="ECO:0007669"/>
    <property type="project" value="UniProtKB-KW"/>
</dbReference>
<dbReference type="RefSeq" id="WP_089716493.1">
    <property type="nucleotide sequence ID" value="NZ_FMYT01000001.1"/>
</dbReference>
<gene>
    <name evidence="23" type="ORF">SAMN04488597_10122</name>
    <name evidence="24" type="ORF">SAMN04488598_103151</name>
    <name evidence="26" type="ORF">SAMN04515652_103150</name>
    <name evidence="25" type="ORF">SAMN04515654_101252</name>
</gene>
<keyword evidence="8" id="KW-0133">Cell shape</keyword>
<dbReference type="GO" id="GO:0032153">
    <property type="term" value="C:cell division site"/>
    <property type="evidence" value="ECO:0007669"/>
    <property type="project" value="TreeGrafter"/>
</dbReference>
<comment type="subcellular location">
    <subcellularLocation>
        <location evidence="1">Cell membrane</location>
        <topology evidence="1">Multi-pass membrane protein</topology>
    </subcellularLocation>
</comment>
<feature type="transmembrane region" description="Helical" evidence="22">
    <location>
        <begin position="43"/>
        <end position="62"/>
    </location>
</feature>
<dbReference type="EMBL" id="FOHG01000003">
    <property type="protein sequence ID" value="SES69817.1"/>
    <property type="molecule type" value="Genomic_DNA"/>
</dbReference>
<evidence type="ECO:0000313" key="29">
    <source>
        <dbReference type="Proteomes" id="UP000199519"/>
    </source>
</evidence>
<evidence type="ECO:0000256" key="8">
    <source>
        <dbReference type="ARBA" id="ARBA00022960"/>
    </source>
</evidence>
<evidence type="ECO:0000256" key="19">
    <source>
        <dbReference type="ARBA" id="ARBA00044770"/>
    </source>
</evidence>
<evidence type="ECO:0000256" key="18">
    <source>
        <dbReference type="ARBA" id="ARBA00041418"/>
    </source>
</evidence>
<dbReference type="GO" id="GO:0008360">
    <property type="term" value="P:regulation of cell shape"/>
    <property type="evidence" value="ECO:0007669"/>
    <property type="project" value="UniProtKB-KW"/>
</dbReference>
<evidence type="ECO:0000256" key="13">
    <source>
        <dbReference type="ARBA" id="ARBA00023316"/>
    </source>
</evidence>
<evidence type="ECO:0000256" key="21">
    <source>
        <dbReference type="ARBA" id="ARBA00049966"/>
    </source>
</evidence>
<dbReference type="GO" id="GO:0008955">
    <property type="term" value="F:peptidoglycan glycosyltransferase activity"/>
    <property type="evidence" value="ECO:0007669"/>
    <property type="project" value="UniProtKB-EC"/>
</dbReference>
<dbReference type="Proteomes" id="UP000198612">
    <property type="component" value="Unassembled WGS sequence"/>
</dbReference>
<dbReference type="GO" id="GO:0005886">
    <property type="term" value="C:plasma membrane"/>
    <property type="evidence" value="ECO:0007669"/>
    <property type="project" value="UniProtKB-SubCell"/>
</dbReference>
<evidence type="ECO:0000313" key="24">
    <source>
        <dbReference type="EMBL" id="SDE91895.1"/>
    </source>
</evidence>
<keyword evidence="5" id="KW-0328">Glycosyltransferase</keyword>
<sequence length="364" mass="39735">MRKKRPDFILLFTILALVLSGLIMILSASSIKAEQLFSNSYYFFNNQLKYLVVAVIISLIIYKFKYEKLKNLAAYLLLIALGFLILVLIPGVGRMAGGSRRWLPLGPISFQPSEFAKFTLVIYLAAYIAKNKEQMKKFKEGILPPIIVIALIAFLILMEPDLGTAVTLSAVAAAMIFVGGIKISLFLILGVSATLISFAAIFSEAYRRERLLTFLNPWQDPLDSGYHIIQSLLALGSGGLFGVGAGNSHQKFLYLPEPGTDFIFAVLGEEFGLIGTLFVISLYFVLTWRGLRIAARVDDPFASMLAVGITSMIVIQALINMAVVTSLMPVTGITLPLISYGGSSLVINLTALALLLNISCYVKG</sequence>
<evidence type="ECO:0000256" key="7">
    <source>
        <dbReference type="ARBA" id="ARBA00022692"/>
    </source>
</evidence>
<evidence type="ECO:0000256" key="2">
    <source>
        <dbReference type="ARBA" id="ARBA00004752"/>
    </source>
</evidence>
<keyword evidence="6" id="KW-0808">Transferase</keyword>
<protein>
    <recommendedName>
        <fullName evidence="17">Probable peptidoglycan glycosyltransferase FtsW</fullName>
        <ecNumber evidence="19">2.4.99.28</ecNumber>
    </recommendedName>
    <alternativeName>
        <fullName evidence="18">Cell division protein FtsW</fullName>
    </alternativeName>
    <alternativeName>
        <fullName evidence="15">Cell wall polymerase</fullName>
    </alternativeName>
    <alternativeName>
        <fullName evidence="14">Peptidoglycan polymerase</fullName>
    </alternativeName>
</protein>
<proteinExistence type="inferred from homology"/>
<dbReference type="Pfam" id="PF01098">
    <property type="entry name" value="FTSW_RODA_SPOVE"/>
    <property type="match status" value="1"/>
</dbReference>
<evidence type="ECO:0000313" key="25">
    <source>
        <dbReference type="EMBL" id="SDI09462.1"/>
    </source>
</evidence>
<keyword evidence="10 22" id="KW-1133">Transmembrane helix</keyword>
<dbReference type="Proteomes" id="UP000199519">
    <property type="component" value="Unassembled WGS sequence"/>
</dbReference>
<dbReference type="PANTHER" id="PTHR30474:SF2">
    <property type="entry name" value="PEPTIDOGLYCAN GLYCOSYLTRANSFERASE FTSW-RELATED"/>
    <property type="match status" value="1"/>
</dbReference>
<evidence type="ECO:0000256" key="9">
    <source>
        <dbReference type="ARBA" id="ARBA00022984"/>
    </source>
</evidence>
<feature type="transmembrane region" description="Helical" evidence="22">
    <location>
        <begin position="74"/>
        <end position="93"/>
    </location>
</feature>
<feature type="transmembrane region" description="Helical" evidence="22">
    <location>
        <begin position="300"/>
        <end position="325"/>
    </location>
</feature>
<organism evidence="23 30">
    <name type="scientific">Halanaerobium congolense</name>
    <dbReference type="NCBI Taxonomy" id="54121"/>
    <lineage>
        <taxon>Bacteria</taxon>
        <taxon>Bacillati</taxon>
        <taxon>Bacillota</taxon>
        <taxon>Clostridia</taxon>
        <taxon>Halanaerobiales</taxon>
        <taxon>Halanaerobiaceae</taxon>
        <taxon>Halanaerobium</taxon>
    </lineage>
</organism>
<comment type="function">
    <text evidence="21">Peptidoglycan polymerase that is essential for cell division.</text>
</comment>
<evidence type="ECO:0000256" key="15">
    <source>
        <dbReference type="ARBA" id="ARBA00033270"/>
    </source>
</evidence>
<feature type="transmembrane region" description="Helical" evidence="22">
    <location>
        <begin position="141"/>
        <end position="158"/>
    </location>
</feature>
<evidence type="ECO:0000256" key="11">
    <source>
        <dbReference type="ARBA" id="ARBA00023136"/>
    </source>
</evidence>
<feature type="transmembrane region" description="Helical" evidence="22">
    <location>
        <begin position="337"/>
        <end position="362"/>
    </location>
</feature>
<feature type="transmembrane region" description="Helical" evidence="22">
    <location>
        <begin position="262"/>
        <end position="288"/>
    </location>
</feature>
<evidence type="ECO:0000256" key="1">
    <source>
        <dbReference type="ARBA" id="ARBA00004651"/>
    </source>
</evidence>
<dbReference type="GO" id="GO:0071555">
    <property type="term" value="P:cell wall organization"/>
    <property type="evidence" value="ECO:0007669"/>
    <property type="project" value="UniProtKB-KW"/>
</dbReference>
<comment type="pathway">
    <text evidence="2">Cell wall biogenesis; peptidoglycan biosynthesis.</text>
</comment>
<evidence type="ECO:0000256" key="16">
    <source>
        <dbReference type="ARBA" id="ARBA00038053"/>
    </source>
</evidence>
<evidence type="ECO:0000256" key="12">
    <source>
        <dbReference type="ARBA" id="ARBA00023306"/>
    </source>
</evidence>
<evidence type="ECO:0000256" key="22">
    <source>
        <dbReference type="SAM" id="Phobius"/>
    </source>
</evidence>
<evidence type="ECO:0000313" key="23">
    <source>
        <dbReference type="EMBL" id="SDB95134.1"/>
    </source>
</evidence>
<dbReference type="InterPro" id="IPR001182">
    <property type="entry name" value="FtsW/RodA"/>
</dbReference>
<evidence type="ECO:0000256" key="3">
    <source>
        <dbReference type="ARBA" id="ARBA00022475"/>
    </source>
</evidence>
<keyword evidence="13" id="KW-0961">Cell wall biogenesis/degradation</keyword>
<reference evidence="27 29" key="1">
    <citation type="submission" date="2016-10" db="EMBL/GenBank/DDBJ databases">
        <authorList>
            <person name="Varghese N."/>
            <person name="Submissions S."/>
        </authorList>
    </citation>
    <scope>NUCLEOTIDE SEQUENCE [LARGE SCALE GENOMIC DNA]</scope>
    <source>
        <strain evidence="23 30">WG10</strain>
        <strain evidence="24 29">WG2</strain>
        <strain evidence="26 27">WG5</strain>
    </source>
</reference>
<feature type="transmembrane region" description="Helical" evidence="22">
    <location>
        <begin position="170"/>
        <end position="203"/>
    </location>
</feature>
<name>A0A1G6HLR6_9FIRM</name>
<evidence type="ECO:0000256" key="6">
    <source>
        <dbReference type="ARBA" id="ARBA00022679"/>
    </source>
</evidence>
<dbReference type="EMBL" id="FNEH01000001">
    <property type="protein sequence ID" value="SDI09462.1"/>
    <property type="molecule type" value="Genomic_DNA"/>
</dbReference>
<dbReference type="GO" id="GO:0009252">
    <property type="term" value="P:peptidoglycan biosynthetic process"/>
    <property type="evidence" value="ECO:0007669"/>
    <property type="project" value="UniProtKB-KW"/>
</dbReference>
<dbReference type="GO" id="GO:0015648">
    <property type="term" value="F:lipid-linked peptidoglycan transporter activity"/>
    <property type="evidence" value="ECO:0007669"/>
    <property type="project" value="TreeGrafter"/>
</dbReference>
<dbReference type="Proteomes" id="UP000198945">
    <property type="component" value="Unassembled WGS sequence"/>
</dbReference>
<keyword evidence="9" id="KW-0573">Peptidoglycan synthesis</keyword>
<reference evidence="25 28" key="2">
    <citation type="submission" date="2016-10" db="EMBL/GenBank/DDBJ databases">
        <authorList>
            <person name="de Groot N.N."/>
        </authorList>
    </citation>
    <scope>NUCLEOTIDE SEQUENCE [LARGE SCALE GENOMIC DNA]</scope>
    <source>
        <strain evidence="25 28">WG7</strain>
    </source>
</reference>
<keyword evidence="29" id="KW-1185">Reference proteome</keyword>
<keyword evidence="4 23" id="KW-0132">Cell division</keyword>
<evidence type="ECO:0000313" key="30">
    <source>
        <dbReference type="Proteomes" id="UP000324896"/>
    </source>
</evidence>
<dbReference type="Proteomes" id="UP000324896">
    <property type="component" value="Unassembled WGS sequence"/>
</dbReference>
<accession>A0A1G6HLR6</accession>
<comment type="similarity">
    <text evidence="16">Belongs to the SEDS family. FtsW subfamily.</text>
</comment>
<keyword evidence="3" id="KW-1003">Cell membrane</keyword>
<evidence type="ECO:0000313" key="27">
    <source>
        <dbReference type="Proteomes" id="UP000198612"/>
    </source>
</evidence>
<evidence type="ECO:0000313" key="28">
    <source>
        <dbReference type="Proteomes" id="UP000198945"/>
    </source>
</evidence>
<evidence type="ECO:0000313" key="26">
    <source>
        <dbReference type="EMBL" id="SES69817.1"/>
    </source>
</evidence>
<dbReference type="PANTHER" id="PTHR30474">
    <property type="entry name" value="CELL CYCLE PROTEIN"/>
    <property type="match status" value="1"/>
</dbReference>